<dbReference type="AlphaFoldDB" id="A0A518B8P1"/>
<organism evidence="2 3">
    <name type="scientific">Kolteria novifilia</name>
    <dbReference type="NCBI Taxonomy" id="2527975"/>
    <lineage>
        <taxon>Bacteria</taxon>
        <taxon>Pseudomonadati</taxon>
        <taxon>Planctomycetota</taxon>
        <taxon>Planctomycetia</taxon>
        <taxon>Kolteriales</taxon>
        <taxon>Kolteriaceae</taxon>
        <taxon>Kolteria</taxon>
    </lineage>
</organism>
<sequence>MWIHHDFRLCGDQQLPMWFCVEHCSLTLSNAFLLCKWQRLPPPNGNASPSERQRLPLRTATAPSPNGNAFPLRTATPFSDEAQGRASRTLGTEARRINPAGVV</sequence>
<evidence type="ECO:0000313" key="2">
    <source>
        <dbReference type="EMBL" id="QDU63349.1"/>
    </source>
</evidence>
<reference evidence="2 3" key="1">
    <citation type="submission" date="2019-02" db="EMBL/GenBank/DDBJ databases">
        <title>Deep-cultivation of Planctomycetes and their phenomic and genomic characterization uncovers novel biology.</title>
        <authorList>
            <person name="Wiegand S."/>
            <person name="Jogler M."/>
            <person name="Boedeker C."/>
            <person name="Pinto D."/>
            <person name="Vollmers J."/>
            <person name="Rivas-Marin E."/>
            <person name="Kohn T."/>
            <person name="Peeters S.H."/>
            <person name="Heuer A."/>
            <person name="Rast P."/>
            <person name="Oberbeckmann S."/>
            <person name="Bunk B."/>
            <person name="Jeske O."/>
            <person name="Meyerdierks A."/>
            <person name="Storesund J.E."/>
            <person name="Kallscheuer N."/>
            <person name="Luecker S."/>
            <person name="Lage O.M."/>
            <person name="Pohl T."/>
            <person name="Merkel B.J."/>
            <person name="Hornburger P."/>
            <person name="Mueller R.-W."/>
            <person name="Bruemmer F."/>
            <person name="Labrenz M."/>
            <person name="Spormann A.M."/>
            <person name="Op den Camp H."/>
            <person name="Overmann J."/>
            <person name="Amann R."/>
            <person name="Jetten M.S.M."/>
            <person name="Mascher T."/>
            <person name="Medema M.H."/>
            <person name="Devos D.P."/>
            <person name="Kaster A.-K."/>
            <person name="Ovreas L."/>
            <person name="Rohde M."/>
            <person name="Galperin M.Y."/>
            <person name="Jogler C."/>
        </authorList>
    </citation>
    <scope>NUCLEOTIDE SEQUENCE [LARGE SCALE GENOMIC DNA]</scope>
    <source>
        <strain evidence="2 3">Pan216</strain>
    </source>
</reference>
<gene>
    <name evidence="2" type="ORF">Pan216_42270</name>
</gene>
<evidence type="ECO:0000256" key="1">
    <source>
        <dbReference type="SAM" id="MobiDB-lite"/>
    </source>
</evidence>
<evidence type="ECO:0000313" key="3">
    <source>
        <dbReference type="Proteomes" id="UP000317093"/>
    </source>
</evidence>
<keyword evidence="3" id="KW-1185">Reference proteome</keyword>
<dbReference type="KEGG" id="knv:Pan216_42270"/>
<dbReference type="Proteomes" id="UP000317093">
    <property type="component" value="Chromosome"/>
</dbReference>
<feature type="region of interest" description="Disordered" evidence="1">
    <location>
        <begin position="43"/>
        <end position="103"/>
    </location>
</feature>
<accession>A0A518B8P1</accession>
<name>A0A518B8P1_9BACT</name>
<protein>
    <submittedName>
        <fullName evidence="2">Uncharacterized protein</fullName>
    </submittedName>
</protein>
<dbReference type="EMBL" id="CP036279">
    <property type="protein sequence ID" value="QDU63349.1"/>
    <property type="molecule type" value="Genomic_DNA"/>
</dbReference>
<proteinExistence type="predicted"/>